<dbReference type="PANTHER" id="PTHR30204">
    <property type="entry name" value="REDOX-CYCLING DRUG-SENSING TRANSCRIPTIONAL ACTIVATOR SOXR"/>
    <property type="match status" value="1"/>
</dbReference>
<feature type="domain" description="HTH merR-type" evidence="6">
    <location>
        <begin position="1"/>
        <end position="68"/>
    </location>
</feature>
<accession>A0ABT7UL88</accession>
<dbReference type="EMBL" id="JAUDCK010000070">
    <property type="protein sequence ID" value="MDM8196896.1"/>
    <property type="molecule type" value="Genomic_DNA"/>
</dbReference>
<dbReference type="InterPro" id="IPR009061">
    <property type="entry name" value="DNA-bd_dom_put_sf"/>
</dbReference>
<name>A0ABT7UL88_9FIRM</name>
<sequence>MKIKEVEKLLQINSQTIRYYEKLGFLKPKRDENGYRNYTQEDVQILRKIHFLRDFDIPLEMIQTILLNPDQFQNILNKHLKFLQAKIENLEEVQQKCFHLNQKNIPLLDAIIDGEFQNQPAHSHDEIKSIIHKASEFIKPYPVVTLGRKTTPFQFLKEIIFIFISTTLITMSFLLYFINTHTMTHIHWGLYLLSVILLTIIFIFILFHEKYYEFGIVDFYIFDSYKMKAKSIKAVLENTTHEIARHYLYKDICNVKIHVEKKIGGIGFGPVTYYNIIYQFHMRDGNHFQINSSLYQETSQDRKSVYEILDYHHVKIIDEQNLKQFFLQKNLSIYEYLEKRCT</sequence>
<feature type="transmembrane region" description="Helical" evidence="5">
    <location>
        <begin position="159"/>
        <end position="178"/>
    </location>
</feature>
<keyword evidence="4" id="KW-0175">Coiled coil</keyword>
<feature type="transmembrane region" description="Helical" evidence="5">
    <location>
        <begin position="190"/>
        <end position="207"/>
    </location>
</feature>
<dbReference type="SMART" id="SM00422">
    <property type="entry name" value="HTH_MERR"/>
    <property type="match status" value="1"/>
</dbReference>
<keyword evidence="2" id="KW-0238">DNA-binding</keyword>
<dbReference type="Pfam" id="PF13411">
    <property type="entry name" value="MerR_1"/>
    <property type="match status" value="1"/>
</dbReference>
<feature type="coiled-coil region" evidence="4">
    <location>
        <begin position="73"/>
        <end position="103"/>
    </location>
</feature>
<evidence type="ECO:0000256" key="3">
    <source>
        <dbReference type="ARBA" id="ARBA00023163"/>
    </source>
</evidence>
<evidence type="ECO:0000256" key="2">
    <source>
        <dbReference type="ARBA" id="ARBA00023125"/>
    </source>
</evidence>
<evidence type="ECO:0000256" key="1">
    <source>
        <dbReference type="ARBA" id="ARBA00023015"/>
    </source>
</evidence>
<dbReference type="Proteomes" id="UP001529275">
    <property type="component" value="Unassembled WGS sequence"/>
</dbReference>
<keyword evidence="1" id="KW-0805">Transcription regulation</keyword>
<reference evidence="8" key="1">
    <citation type="submission" date="2023-06" db="EMBL/GenBank/DDBJ databases">
        <title>Identification and characterization of horizontal gene transfer across gut microbiota members of farm animals based on homology search.</title>
        <authorList>
            <person name="Zeman M."/>
            <person name="Kubasova T."/>
            <person name="Jahodarova E."/>
            <person name="Nykrynova M."/>
            <person name="Rychlik I."/>
        </authorList>
    </citation>
    <scope>NUCLEOTIDE SEQUENCE [LARGE SCALE GENOMIC DNA]</scope>
    <source>
        <strain evidence="8">ET341</strain>
    </source>
</reference>
<protein>
    <submittedName>
        <fullName evidence="7">MerR family transcriptional regulator</fullName>
    </submittedName>
</protein>
<evidence type="ECO:0000259" key="6">
    <source>
        <dbReference type="PROSITE" id="PS50937"/>
    </source>
</evidence>
<keyword evidence="5" id="KW-0472">Membrane</keyword>
<dbReference type="PROSITE" id="PS50937">
    <property type="entry name" value="HTH_MERR_2"/>
    <property type="match status" value="1"/>
</dbReference>
<dbReference type="InterPro" id="IPR047057">
    <property type="entry name" value="MerR_fam"/>
</dbReference>
<evidence type="ECO:0000256" key="4">
    <source>
        <dbReference type="SAM" id="Coils"/>
    </source>
</evidence>
<evidence type="ECO:0000256" key="5">
    <source>
        <dbReference type="SAM" id="Phobius"/>
    </source>
</evidence>
<dbReference type="SUPFAM" id="SSF46955">
    <property type="entry name" value="Putative DNA-binding domain"/>
    <property type="match status" value="1"/>
</dbReference>
<proteinExistence type="predicted"/>
<keyword evidence="5" id="KW-0812">Transmembrane</keyword>
<comment type="caution">
    <text evidence="7">The sequence shown here is derived from an EMBL/GenBank/DDBJ whole genome shotgun (WGS) entry which is preliminary data.</text>
</comment>
<keyword evidence="8" id="KW-1185">Reference proteome</keyword>
<dbReference type="PANTHER" id="PTHR30204:SF94">
    <property type="entry name" value="HEAVY METAL-DEPENDENT TRANSCRIPTIONAL REGULATOR HI_0293-RELATED"/>
    <property type="match status" value="1"/>
</dbReference>
<dbReference type="Gene3D" id="1.10.1660.10">
    <property type="match status" value="1"/>
</dbReference>
<dbReference type="InterPro" id="IPR000551">
    <property type="entry name" value="MerR-type_HTH_dom"/>
</dbReference>
<organism evidence="7 8">
    <name type="scientific">Massilimicrobiota timonensis</name>
    <dbReference type="NCBI Taxonomy" id="1776392"/>
    <lineage>
        <taxon>Bacteria</taxon>
        <taxon>Bacillati</taxon>
        <taxon>Bacillota</taxon>
        <taxon>Erysipelotrichia</taxon>
        <taxon>Erysipelotrichales</taxon>
        <taxon>Erysipelotrichaceae</taxon>
        <taxon>Massilimicrobiota</taxon>
    </lineage>
</organism>
<evidence type="ECO:0000313" key="7">
    <source>
        <dbReference type="EMBL" id="MDM8196896.1"/>
    </source>
</evidence>
<keyword evidence="3" id="KW-0804">Transcription</keyword>
<dbReference type="RefSeq" id="WP_289528285.1">
    <property type="nucleotide sequence ID" value="NZ_JAUDCK010000070.1"/>
</dbReference>
<gene>
    <name evidence="7" type="ORF">QUV98_11265</name>
</gene>
<evidence type="ECO:0000313" key="8">
    <source>
        <dbReference type="Proteomes" id="UP001529275"/>
    </source>
</evidence>
<dbReference type="CDD" id="cd00592">
    <property type="entry name" value="HTH_MerR-like"/>
    <property type="match status" value="1"/>
</dbReference>
<keyword evidence="5" id="KW-1133">Transmembrane helix</keyword>